<dbReference type="Proteomes" id="UP000299102">
    <property type="component" value="Unassembled WGS sequence"/>
</dbReference>
<name>A0A4C1UZ02_EUMVA</name>
<organism evidence="2 3">
    <name type="scientific">Eumeta variegata</name>
    <name type="common">Bagworm moth</name>
    <name type="synonym">Eumeta japonica</name>
    <dbReference type="NCBI Taxonomy" id="151549"/>
    <lineage>
        <taxon>Eukaryota</taxon>
        <taxon>Metazoa</taxon>
        <taxon>Ecdysozoa</taxon>
        <taxon>Arthropoda</taxon>
        <taxon>Hexapoda</taxon>
        <taxon>Insecta</taxon>
        <taxon>Pterygota</taxon>
        <taxon>Neoptera</taxon>
        <taxon>Endopterygota</taxon>
        <taxon>Lepidoptera</taxon>
        <taxon>Glossata</taxon>
        <taxon>Ditrysia</taxon>
        <taxon>Tineoidea</taxon>
        <taxon>Psychidae</taxon>
        <taxon>Oiketicinae</taxon>
        <taxon>Eumeta</taxon>
    </lineage>
</organism>
<gene>
    <name evidence="2" type="ORF">EVAR_4959_1</name>
</gene>
<accession>A0A4C1UZ02</accession>
<comment type="caution">
    <text evidence="2">The sequence shown here is derived from an EMBL/GenBank/DDBJ whole genome shotgun (WGS) entry which is preliminary data.</text>
</comment>
<evidence type="ECO:0000313" key="3">
    <source>
        <dbReference type="Proteomes" id="UP000299102"/>
    </source>
</evidence>
<feature type="region of interest" description="Disordered" evidence="1">
    <location>
        <begin position="1"/>
        <end position="21"/>
    </location>
</feature>
<proteinExistence type="predicted"/>
<keyword evidence="3" id="KW-1185">Reference proteome</keyword>
<dbReference type="AlphaFoldDB" id="A0A4C1UZ02"/>
<dbReference type="EMBL" id="BGZK01000250">
    <property type="protein sequence ID" value="GBP31723.1"/>
    <property type="molecule type" value="Genomic_DNA"/>
</dbReference>
<evidence type="ECO:0000256" key="1">
    <source>
        <dbReference type="SAM" id="MobiDB-lite"/>
    </source>
</evidence>
<protein>
    <submittedName>
        <fullName evidence="2">Uncharacterized protein</fullName>
    </submittedName>
</protein>
<sequence>MAAGVDSSAPALHEQPQPYRGGVCEGRAFIKRSRAIGSRRENCLRPLRAGKYFCCGATPPNLMFGLKDFT</sequence>
<evidence type="ECO:0000313" key="2">
    <source>
        <dbReference type="EMBL" id="GBP31723.1"/>
    </source>
</evidence>
<reference evidence="2 3" key="1">
    <citation type="journal article" date="2019" name="Commun. Biol.">
        <title>The bagworm genome reveals a unique fibroin gene that provides high tensile strength.</title>
        <authorList>
            <person name="Kono N."/>
            <person name="Nakamura H."/>
            <person name="Ohtoshi R."/>
            <person name="Tomita M."/>
            <person name="Numata K."/>
            <person name="Arakawa K."/>
        </authorList>
    </citation>
    <scope>NUCLEOTIDE SEQUENCE [LARGE SCALE GENOMIC DNA]</scope>
</reference>